<evidence type="ECO:0000313" key="2">
    <source>
        <dbReference type="EMBL" id="QCU90414.1"/>
    </source>
</evidence>
<accession>A0A4P9K5V1</accession>
<gene>
    <name evidence="2" type="ORF">FE785_07110</name>
</gene>
<protein>
    <submittedName>
        <fullName evidence="2">Exo-alpha-sialidase</fullName>
    </submittedName>
</protein>
<dbReference type="PANTHER" id="PTHR43752:SF2">
    <property type="entry name" value="BNR_ASP-BOX REPEAT FAMILY PROTEIN"/>
    <property type="match status" value="1"/>
</dbReference>
<dbReference type="Pfam" id="PF13088">
    <property type="entry name" value="BNR_2"/>
    <property type="match status" value="1"/>
</dbReference>
<dbReference type="PANTHER" id="PTHR43752">
    <property type="entry name" value="BNR/ASP-BOX REPEAT FAMILY PROTEIN"/>
    <property type="match status" value="1"/>
</dbReference>
<feature type="domain" description="Sialidase" evidence="1">
    <location>
        <begin position="56"/>
        <end position="333"/>
    </location>
</feature>
<reference evidence="2 3" key="1">
    <citation type="submission" date="2019-05" db="EMBL/GenBank/DDBJ databases">
        <title>Thiomicrorhabdus sediminis sp. nov, a novel sulfur-oxidizing bacterium isolated from coastal sediment.</title>
        <authorList>
            <person name="Liu X."/>
        </authorList>
    </citation>
    <scope>NUCLEOTIDE SEQUENCE [LARGE SCALE GENOMIC DNA]</scope>
    <source>
        <strain evidence="2 3">G1</strain>
    </source>
</reference>
<evidence type="ECO:0000313" key="3">
    <source>
        <dbReference type="Proteomes" id="UP000304864"/>
    </source>
</evidence>
<dbReference type="SUPFAM" id="SSF50939">
    <property type="entry name" value="Sialidases"/>
    <property type="match status" value="1"/>
</dbReference>
<name>A0A4P9K5V1_9GAMM</name>
<dbReference type="Proteomes" id="UP000304864">
    <property type="component" value="Chromosome"/>
</dbReference>
<dbReference type="OrthoDB" id="41724at2"/>
<dbReference type="Gene3D" id="2.120.10.10">
    <property type="match status" value="1"/>
</dbReference>
<proteinExistence type="predicted"/>
<keyword evidence="3" id="KW-1185">Reference proteome</keyword>
<sequence length="359" mass="40636">MHEYPQISLEFSKAPKTEHSVYLTEGVKPLHIERNGPFIYNQAGQLLCVDHKSAYLSDNQGQTWQEFVLFAKDQDFSASNSHSLLCCADGTIVLSFIDMAKCHFNWKKNSNSPTKNSFLYHYIVRSEDGGKTWQQPIVLQKGYAAAATTLIELSSGALIASAQNMDYAQARHYSLSFRSEDKGLSWQASNHLDIGGRGHHGGCYEGTLVELKDCVWFCIRTNLDYFWHAYSYDDGVTWTHIRPGIEASSSPAMLKRLASGQLLMVFNTLYPQGKKEFARISGLFSEVKASWFREELAIIFSDDDGETWSDPKVIAQCKGAWLAYPYVHQMDENRLWITTMQSELRVEVDLAQIQAEIAP</sequence>
<organism evidence="2 3">
    <name type="scientific">Thiomicrorhabdus sediminis</name>
    <dbReference type="NCBI Taxonomy" id="2580412"/>
    <lineage>
        <taxon>Bacteria</taxon>
        <taxon>Pseudomonadati</taxon>
        <taxon>Pseudomonadota</taxon>
        <taxon>Gammaproteobacteria</taxon>
        <taxon>Thiotrichales</taxon>
        <taxon>Piscirickettsiaceae</taxon>
        <taxon>Thiomicrorhabdus</taxon>
    </lineage>
</organism>
<dbReference type="AlphaFoldDB" id="A0A4P9K5V1"/>
<dbReference type="InterPro" id="IPR011040">
    <property type="entry name" value="Sialidase"/>
</dbReference>
<evidence type="ECO:0000259" key="1">
    <source>
        <dbReference type="Pfam" id="PF13088"/>
    </source>
</evidence>
<dbReference type="EMBL" id="CP040602">
    <property type="protein sequence ID" value="QCU90414.1"/>
    <property type="molecule type" value="Genomic_DNA"/>
</dbReference>
<dbReference type="RefSeq" id="WP_138565089.1">
    <property type="nucleotide sequence ID" value="NZ_CP040602.1"/>
</dbReference>
<dbReference type="CDD" id="cd15482">
    <property type="entry name" value="Sialidase_non-viral"/>
    <property type="match status" value="1"/>
</dbReference>
<dbReference type="KEGG" id="thig:FE785_07110"/>
<dbReference type="InterPro" id="IPR036278">
    <property type="entry name" value="Sialidase_sf"/>
</dbReference>